<sequence length="279" mass="29737">MAFVGCAPAIHVVREEAPLVSFKAEQQPVRVIPQTSGFAVFDLANLFTDEHARDQAAADAVAAALKRTGQTTVANGCEGECPNPLSELQVTVTELKLAGVKGQDRTALVRMVISREKESWEIAGTSTQGVDERALVASAMTTAGEVFAARTQPNEKLDVFTLETGAGLDEGNKLMKTPELAAAIDAFRARTEQAPDDAKAQHNLGVALTAQGDFAGAVQAFNRATEFDTSSNRANRENVARAAEERMEKSVRVVAWGPGGVPKKPLKIWPEATIPAKAR</sequence>
<dbReference type="InterPro" id="IPR011990">
    <property type="entry name" value="TPR-like_helical_dom_sf"/>
</dbReference>
<dbReference type="Gene3D" id="1.25.40.10">
    <property type="entry name" value="Tetratricopeptide repeat domain"/>
    <property type="match status" value="1"/>
</dbReference>
<accession>A0A2W5TG18</accession>
<name>A0A2W5TG18_9BACT</name>
<comment type="caution">
    <text evidence="2">The sequence shown here is derived from an EMBL/GenBank/DDBJ whole genome shotgun (WGS) entry which is preliminary data.</text>
</comment>
<feature type="repeat" description="TPR" evidence="1">
    <location>
        <begin position="198"/>
        <end position="231"/>
    </location>
</feature>
<evidence type="ECO:0000256" key="1">
    <source>
        <dbReference type="PROSITE-ProRule" id="PRU00339"/>
    </source>
</evidence>
<dbReference type="PROSITE" id="PS50005">
    <property type="entry name" value="TPR"/>
    <property type="match status" value="1"/>
</dbReference>
<dbReference type="EMBL" id="QFQP01000007">
    <property type="protein sequence ID" value="PZR14479.1"/>
    <property type="molecule type" value="Genomic_DNA"/>
</dbReference>
<dbReference type="SMART" id="SM00028">
    <property type="entry name" value="TPR"/>
    <property type="match status" value="1"/>
</dbReference>
<proteinExistence type="predicted"/>
<keyword evidence="1" id="KW-0802">TPR repeat</keyword>
<protein>
    <submittedName>
        <fullName evidence="2">Uncharacterized protein</fullName>
    </submittedName>
</protein>
<dbReference type="Proteomes" id="UP000249061">
    <property type="component" value="Unassembled WGS sequence"/>
</dbReference>
<dbReference type="AlphaFoldDB" id="A0A2W5TG18"/>
<dbReference type="SUPFAM" id="SSF48452">
    <property type="entry name" value="TPR-like"/>
    <property type="match status" value="1"/>
</dbReference>
<dbReference type="InterPro" id="IPR019734">
    <property type="entry name" value="TPR_rpt"/>
</dbReference>
<organism evidence="2 3">
    <name type="scientific">Archangium gephyra</name>
    <dbReference type="NCBI Taxonomy" id="48"/>
    <lineage>
        <taxon>Bacteria</taxon>
        <taxon>Pseudomonadati</taxon>
        <taxon>Myxococcota</taxon>
        <taxon>Myxococcia</taxon>
        <taxon>Myxococcales</taxon>
        <taxon>Cystobacterineae</taxon>
        <taxon>Archangiaceae</taxon>
        <taxon>Archangium</taxon>
    </lineage>
</organism>
<evidence type="ECO:0000313" key="2">
    <source>
        <dbReference type="EMBL" id="PZR14479.1"/>
    </source>
</evidence>
<gene>
    <name evidence="2" type="ORF">DI536_10510</name>
</gene>
<evidence type="ECO:0000313" key="3">
    <source>
        <dbReference type="Proteomes" id="UP000249061"/>
    </source>
</evidence>
<reference evidence="2 3" key="1">
    <citation type="submission" date="2017-08" db="EMBL/GenBank/DDBJ databases">
        <title>Infants hospitalized years apart are colonized by the same room-sourced microbial strains.</title>
        <authorList>
            <person name="Brooks B."/>
            <person name="Olm M.R."/>
            <person name="Firek B.A."/>
            <person name="Baker R."/>
            <person name="Thomas B.C."/>
            <person name="Morowitz M.J."/>
            <person name="Banfield J.F."/>
        </authorList>
    </citation>
    <scope>NUCLEOTIDE SEQUENCE [LARGE SCALE GENOMIC DNA]</scope>
    <source>
        <strain evidence="2">S2_003_000_R2_14</strain>
    </source>
</reference>